<accession>A0A0D2IWJ0</accession>
<keyword evidence="1" id="KW-0677">Repeat</keyword>
<dbReference type="EMBL" id="KN847482">
    <property type="protein sequence ID" value="KIX00990.1"/>
    <property type="molecule type" value="Genomic_DNA"/>
</dbReference>
<dbReference type="GeneID" id="25298127"/>
<dbReference type="RefSeq" id="XP_013268126.1">
    <property type="nucleotide sequence ID" value="XM_013412672.1"/>
</dbReference>
<proteinExistence type="predicted"/>
<evidence type="ECO:0000256" key="1">
    <source>
        <dbReference type="ARBA" id="ARBA00022737"/>
    </source>
</evidence>
<dbReference type="AlphaFoldDB" id="A0A0D2IWJ0"/>
<name>A0A0D2IWJ0_9EURO</name>
<dbReference type="PANTHER" id="PTHR10039:SF15">
    <property type="entry name" value="NACHT DOMAIN-CONTAINING PROTEIN"/>
    <property type="match status" value="1"/>
</dbReference>
<gene>
    <name evidence="3" type="ORF">Z518_10056</name>
</gene>
<dbReference type="STRING" id="1442369.A0A0D2IWJ0"/>
<dbReference type="HOGENOM" id="CLU_1390922_0_0_1"/>
<dbReference type="VEuPathDB" id="FungiDB:Z518_10056"/>
<keyword evidence="4" id="KW-1185">Reference proteome</keyword>
<dbReference type="InterPro" id="IPR056884">
    <property type="entry name" value="NPHP3-like_N"/>
</dbReference>
<evidence type="ECO:0000259" key="2">
    <source>
        <dbReference type="Pfam" id="PF24883"/>
    </source>
</evidence>
<evidence type="ECO:0000313" key="3">
    <source>
        <dbReference type="EMBL" id="KIX00990.1"/>
    </source>
</evidence>
<sequence length="196" mass="21634">MTDPLSIAASIAGLAGLVLNTVSTTYEYGSSVIKASRSQNSFLKELQGLGHTLQQLHRTVAATDESFFAGPTKLTSLTLSEVTTIRQKQEKIQKDNRNRQVIDWLSAIAGDENRNKHDETLRRRVANTGNGFLESPEFTEATGEDPRLLLCHGIPGAGKTVFSATVIERFYSAPERRKDTILYWYFDIPTGSAPLC</sequence>
<dbReference type="Proteomes" id="UP000053617">
    <property type="component" value="Unassembled WGS sequence"/>
</dbReference>
<feature type="domain" description="Nephrocystin 3-like N-terminal" evidence="2">
    <location>
        <begin position="127"/>
        <end position="187"/>
    </location>
</feature>
<dbReference type="PANTHER" id="PTHR10039">
    <property type="entry name" value="AMELOGENIN"/>
    <property type="match status" value="1"/>
</dbReference>
<evidence type="ECO:0000313" key="4">
    <source>
        <dbReference type="Proteomes" id="UP000053617"/>
    </source>
</evidence>
<reference evidence="3 4" key="1">
    <citation type="submission" date="2015-01" db="EMBL/GenBank/DDBJ databases">
        <title>The Genome Sequence of Rhinocladiella mackenzie CBS 650.93.</title>
        <authorList>
            <consortium name="The Broad Institute Genomics Platform"/>
            <person name="Cuomo C."/>
            <person name="de Hoog S."/>
            <person name="Gorbushina A."/>
            <person name="Stielow B."/>
            <person name="Teixiera M."/>
            <person name="Abouelleil A."/>
            <person name="Chapman S.B."/>
            <person name="Priest M."/>
            <person name="Young S.K."/>
            <person name="Wortman J."/>
            <person name="Nusbaum C."/>
            <person name="Birren B."/>
        </authorList>
    </citation>
    <scope>NUCLEOTIDE SEQUENCE [LARGE SCALE GENOMIC DNA]</scope>
    <source>
        <strain evidence="3 4">CBS 650.93</strain>
    </source>
</reference>
<dbReference type="OrthoDB" id="194358at2759"/>
<protein>
    <submittedName>
        <fullName evidence="3">Rhinocladiella mackenziei CBS 650.93 unplaced genomic scaffold supercont1.8, whole genome shotgun sequence</fullName>
    </submittedName>
</protein>
<dbReference type="Pfam" id="PF24883">
    <property type="entry name" value="NPHP3_N"/>
    <property type="match status" value="1"/>
</dbReference>
<organism evidence="3 4">
    <name type="scientific">Rhinocladiella mackenziei CBS 650.93</name>
    <dbReference type="NCBI Taxonomy" id="1442369"/>
    <lineage>
        <taxon>Eukaryota</taxon>
        <taxon>Fungi</taxon>
        <taxon>Dikarya</taxon>
        <taxon>Ascomycota</taxon>
        <taxon>Pezizomycotina</taxon>
        <taxon>Eurotiomycetes</taxon>
        <taxon>Chaetothyriomycetidae</taxon>
        <taxon>Chaetothyriales</taxon>
        <taxon>Herpotrichiellaceae</taxon>
        <taxon>Rhinocladiella</taxon>
    </lineage>
</organism>